<evidence type="ECO:0000313" key="2">
    <source>
        <dbReference type="EMBL" id="CAA9414941.1"/>
    </source>
</evidence>
<gene>
    <name evidence="2" type="ORF">AVDCRST_MAG82-1040</name>
</gene>
<feature type="compositionally biased region" description="Basic and acidic residues" evidence="1">
    <location>
        <begin position="1"/>
        <end position="10"/>
    </location>
</feature>
<feature type="compositionally biased region" description="Basic residues" evidence="1">
    <location>
        <begin position="109"/>
        <end position="122"/>
    </location>
</feature>
<sequence>VWSKSDEGVLRRGTQARVRPRSAAGADVRQGGSQVRHTRPARGRARPRLRAHTQPRRAVPRSLLTQSRHGLPHAATARGHGPRYRHASGRKKGLRHHGRRTEVPGGKPALRRRHLGQVRRRLGPAGRLRDVRGPPRPQGPGQALRPADARGKGGPPENGPHKGSDLNSRKGNRRHPARARRRWYDRSL</sequence>
<feature type="non-terminal residue" evidence="2">
    <location>
        <position position="1"/>
    </location>
</feature>
<accession>A0A6J4PFU9</accession>
<feature type="non-terminal residue" evidence="2">
    <location>
        <position position="188"/>
    </location>
</feature>
<feature type="compositionally biased region" description="Basic residues" evidence="1">
    <location>
        <begin position="170"/>
        <end position="181"/>
    </location>
</feature>
<dbReference type="AlphaFoldDB" id="A0A6J4PFU9"/>
<evidence type="ECO:0000256" key="1">
    <source>
        <dbReference type="SAM" id="MobiDB-lite"/>
    </source>
</evidence>
<feature type="region of interest" description="Disordered" evidence="1">
    <location>
        <begin position="1"/>
        <end position="188"/>
    </location>
</feature>
<feature type="compositionally biased region" description="Basic and acidic residues" evidence="1">
    <location>
        <begin position="159"/>
        <end position="168"/>
    </location>
</feature>
<feature type="compositionally biased region" description="Basic residues" evidence="1">
    <location>
        <begin position="80"/>
        <end position="99"/>
    </location>
</feature>
<protein>
    <submittedName>
        <fullName evidence="2">Transcriptional regulator, PadR family</fullName>
    </submittedName>
</protein>
<name>A0A6J4PFU9_9ACTN</name>
<organism evidence="2">
    <name type="scientific">uncultured Rubrobacteraceae bacterium</name>
    <dbReference type="NCBI Taxonomy" id="349277"/>
    <lineage>
        <taxon>Bacteria</taxon>
        <taxon>Bacillati</taxon>
        <taxon>Actinomycetota</taxon>
        <taxon>Rubrobacteria</taxon>
        <taxon>Rubrobacterales</taxon>
        <taxon>Rubrobacteraceae</taxon>
        <taxon>environmental samples</taxon>
    </lineage>
</organism>
<feature type="compositionally biased region" description="Basic residues" evidence="1">
    <location>
        <begin position="36"/>
        <end position="59"/>
    </location>
</feature>
<reference evidence="2" key="1">
    <citation type="submission" date="2020-02" db="EMBL/GenBank/DDBJ databases">
        <authorList>
            <person name="Meier V. D."/>
        </authorList>
    </citation>
    <scope>NUCLEOTIDE SEQUENCE</scope>
    <source>
        <strain evidence="2">AVDCRST_MAG82</strain>
    </source>
</reference>
<dbReference type="EMBL" id="CADCVA010000141">
    <property type="protein sequence ID" value="CAA9414941.1"/>
    <property type="molecule type" value="Genomic_DNA"/>
</dbReference>
<proteinExistence type="predicted"/>